<name>A0A5N8VMW2_9ACTN</name>
<accession>A0A5N8VMW2</accession>
<reference evidence="2 3" key="1">
    <citation type="submission" date="2019-07" db="EMBL/GenBank/DDBJ databases">
        <title>New species of Amycolatopsis and Streptomyces.</title>
        <authorList>
            <person name="Duangmal K."/>
            <person name="Teo W.F.A."/>
            <person name="Lipun K."/>
        </authorList>
    </citation>
    <scope>NUCLEOTIDE SEQUENCE [LARGE SCALE GENOMIC DNA]</scope>
    <source>
        <strain evidence="2 3">NBRC 109810</strain>
    </source>
</reference>
<comment type="caution">
    <text evidence="2">The sequence shown here is derived from an EMBL/GenBank/DDBJ whole genome shotgun (WGS) entry which is preliminary data.</text>
</comment>
<dbReference type="AlphaFoldDB" id="A0A5N8VMW2"/>
<dbReference type="RefSeq" id="WP_152894246.1">
    <property type="nucleotide sequence ID" value="NZ_JBHJTU010000055.1"/>
</dbReference>
<protein>
    <submittedName>
        <fullName evidence="2">Uncharacterized protein</fullName>
    </submittedName>
</protein>
<evidence type="ECO:0000313" key="2">
    <source>
        <dbReference type="EMBL" id="MPY36607.1"/>
    </source>
</evidence>
<keyword evidence="3" id="KW-1185">Reference proteome</keyword>
<gene>
    <name evidence="2" type="ORF">FNH09_36915</name>
</gene>
<dbReference type="Proteomes" id="UP000325849">
    <property type="component" value="Unassembled WGS sequence"/>
</dbReference>
<sequence length="196" mass="21364">MSAPSTGPLPEEPVAGGSRARRSRADRATGRTAALFRFLRPRGRAVPQETEPPKHPSVDLDSCRQELARWQHHADSFERELSRVAFERAHLLAWLAALHPSSAVITPAAGLGGDGTHLLRLVAGEQQLSWHLLPKDLPLFGHVPYAERNTGPLQRDGPGALEQAAHIRSHTRLLAIEGTLFAVPAEKQPSARPAEH</sequence>
<proteinExistence type="predicted"/>
<dbReference type="EMBL" id="VJZD01000235">
    <property type="protein sequence ID" value="MPY36607.1"/>
    <property type="molecule type" value="Genomic_DNA"/>
</dbReference>
<dbReference type="OrthoDB" id="3078601at2"/>
<organism evidence="2 3">
    <name type="scientific">Streptomyces adustus</name>
    <dbReference type="NCBI Taxonomy" id="1609272"/>
    <lineage>
        <taxon>Bacteria</taxon>
        <taxon>Bacillati</taxon>
        <taxon>Actinomycetota</taxon>
        <taxon>Actinomycetes</taxon>
        <taxon>Kitasatosporales</taxon>
        <taxon>Streptomycetaceae</taxon>
        <taxon>Streptomyces</taxon>
    </lineage>
</organism>
<evidence type="ECO:0000313" key="3">
    <source>
        <dbReference type="Proteomes" id="UP000325849"/>
    </source>
</evidence>
<feature type="region of interest" description="Disordered" evidence="1">
    <location>
        <begin position="1"/>
        <end position="31"/>
    </location>
</feature>
<evidence type="ECO:0000256" key="1">
    <source>
        <dbReference type="SAM" id="MobiDB-lite"/>
    </source>
</evidence>